<dbReference type="EMBL" id="MN740423">
    <property type="protein sequence ID" value="QHU05882.1"/>
    <property type="molecule type" value="Genomic_DNA"/>
</dbReference>
<accession>A0A6C0JJR7</accession>
<proteinExistence type="predicted"/>
<dbReference type="AlphaFoldDB" id="A0A6C0JJR7"/>
<sequence length="221" mass="25319">MGLISAYFEVDKQIPINYIGKVKNTTEQLYKVFGVAIQYTFRVDGSKFTIEKEDDEWILSTDTLDKDTKNYFTKFLTESKGAGTSRGVHQKYPEYPNDYQLKHKIGLFHIPVIKPPAAVVKKITMTEPIKNVFLHFDDYPDFRPNLTHKEVLQAGSFGGTYFREILSGVTGLWYKDAWKEFPSNWFEGLDIDTQIASQVIRPSINKYQTKAGGNQVDGLLK</sequence>
<evidence type="ECO:0000313" key="1">
    <source>
        <dbReference type="EMBL" id="QHU05882.1"/>
    </source>
</evidence>
<reference evidence="1" key="1">
    <citation type="journal article" date="2020" name="Nature">
        <title>Giant virus diversity and host interactions through global metagenomics.</title>
        <authorList>
            <person name="Schulz F."/>
            <person name="Roux S."/>
            <person name="Paez-Espino D."/>
            <person name="Jungbluth S."/>
            <person name="Walsh D.A."/>
            <person name="Denef V.J."/>
            <person name="McMahon K.D."/>
            <person name="Konstantinidis K.T."/>
            <person name="Eloe-Fadrosh E.A."/>
            <person name="Kyrpides N.C."/>
            <person name="Woyke T."/>
        </authorList>
    </citation>
    <scope>NUCLEOTIDE SEQUENCE</scope>
    <source>
        <strain evidence="1">GVMAG-M-3300027736-24</strain>
    </source>
</reference>
<organism evidence="1">
    <name type="scientific">viral metagenome</name>
    <dbReference type="NCBI Taxonomy" id="1070528"/>
    <lineage>
        <taxon>unclassified sequences</taxon>
        <taxon>metagenomes</taxon>
        <taxon>organismal metagenomes</taxon>
    </lineage>
</organism>
<name>A0A6C0JJR7_9ZZZZ</name>
<dbReference type="PANTHER" id="PTHR37948:SF1">
    <property type="entry name" value="BLL5189 PROTEIN"/>
    <property type="match status" value="1"/>
</dbReference>
<dbReference type="PANTHER" id="PTHR37948">
    <property type="entry name" value="ZGC:113208"/>
    <property type="match status" value="1"/>
</dbReference>
<protein>
    <submittedName>
        <fullName evidence="1">Uncharacterized protein</fullName>
    </submittedName>
</protein>